<comment type="caution">
    <text evidence="1">The sequence shown here is derived from an EMBL/GenBank/DDBJ whole genome shotgun (WGS) entry which is preliminary data.</text>
</comment>
<sequence>MFGTDRGQLRRYYCEVWRRRQAGETLEALEALIAHAIEQHPEYQSLLTDPERAIGGEWTPEMGQTNPFLHMGMHIAIAEQVSSDRPGGLRAAYTALCARIGEVHAAEHAMMEALGEVLWEAQRFGTAPDEARYLARIRDMAGLPAEEGKP</sequence>
<reference evidence="1 2" key="1">
    <citation type="submission" date="2018-05" db="EMBL/GenBank/DDBJ databases">
        <title>Genomic Encyclopedia of Type Strains, Phase IV (KMG-IV): sequencing the most valuable type-strain genomes for metagenomic binning, comparative biology and taxonomic classification.</title>
        <authorList>
            <person name="Goeker M."/>
        </authorList>
    </citation>
    <scope>NUCLEOTIDE SEQUENCE [LARGE SCALE GENOMIC DNA]</scope>
    <source>
        <strain evidence="1 2">DSM 23606</strain>
    </source>
</reference>
<dbReference type="RefSeq" id="WP_110019138.1">
    <property type="nucleotide sequence ID" value="NZ_QGTJ01000007.1"/>
</dbReference>
<keyword evidence="2" id="KW-1185">Reference proteome</keyword>
<evidence type="ECO:0000313" key="1">
    <source>
        <dbReference type="EMBL" id="PWV60661.1"/>
    </source>
</evidence>
<organism evidence="1 2">
    <name type="scientific">Plasticicumulans acidivorans</name>
    <dbReference type="NCBI Taxonomy" id="886464"/>
    <lineage>
        <taxon>Bacteria</taxon>
        <taxon>Pseudomonadati</taxon>
        <taxon>Pseudomonadota</taxon>
        <taxon>Gammaproteobacteria</taxon>
        <taxon>Candidatus Competibacteraceae</taxon>
        <taxon>Plasticicumulans</taxon>
    </lineage>
</organism>
<dbReference type="Pfam" id="PF08897">
    <property type="entry name" value="DUF1841"/>
    <property type="match status" value="1"/>
</dbReference>
<dbReference type="InterPro" id="IPR014993">
    <property type="entry name" value="DUF1841"/>
</dbReference>
<dbReference type="AlphaFoldDB" id="A0A317MYS3"/>
<name>A0A317MYS3_9GAMM</name>
<dbReference type="Proteomes" id="UP000246569">
    <property type="component" value="Unassembled WGS sequence"/>
</dbReference>
<gene>
    <name evidence="1" type="ORF">C7443_107236</name>
</gene>
<proteinExistence type="predicted"/>
<protein>
    <submittedName>
        <fullName evidence="1">Uncharacterized protein DUF1841</fullName>
    </submittedName>
</protein>
<accession>A0A317MYS3</accession>
<dbReference type="OrthoDB" id="9789432at2"/>
<evidence type="ECO:0000313" key="2">
    <source>
        <dbReference type="Proteomes" id="UP000246569"/>
    </source>
</evidence>
<dbReference type="EMBL" id="QGTJ01000007">
    <property type="protein sequence ID" value="PWV60661.1"/>
    <property type="molecule type" value="Genomic_DNA"/>
</dbReference>